<dbReference type="STRING" id="395495.Lcho_3226"/>
<dbReference type="Proteomes" id="UP000001693">
    <property type="component" value="Chromosome"/>
</dbReference>
<dbReference type="MEROPS" id="C26.A28"/>
<evidence type="ECO:0000313" key="1">
    <source>
        <dbReference type="EMBL" id="ACB35484.1"/>
    </source>
</evidence>
<sequence length="285" mass="31546">MPTLGRAGALSRVPAYPLPVRERPLLIGMSARLMHVPPVELGFRGKTLQYLEQSLAHWIMAHGAMAVMIPTLGFDAEVERRKVGVHHYVDMLDGLVLQGGADVSPLSYGQQPLRPEWAGDAVRDRYEIELIDGFLTQGKPMLGICRGCQLLNVAFGGSLLQDINTQRPDTRRHVDGVLYDQLQHGLRFEPGSRLEKIYDGHASPRVNSIHHQAVDRLGSDLVVEARCDEDGVVEAIRSRGDLFVAGVQWHPEFHLHTRELLDAEPLMNAWLAAVKARRDGTAAPG</sequence>
<dbReference type="AlphaFoldDB" id="B1Y1M2"/>
<dbReference type="HOGENOM" id="CLU_030756_2_1_4"/>
<dbReference type="PANTHER" id="PTHR43235:SF1">
    <property type="entry name" value="GLUTAMINE AMIDOTRANSFERASE PB2B2.05-RELATED"/>
    <property type="match status" value="1"/>
</dbReference>
<dbReference type="GO" id="GO:0005829">
    <property type="term" value="C:cytosol"/>
    <property type="evidence" value="ECO:0007669"/>
    <property type="project" value="TreeGrafter"/>
</dbReference>
<dbReference type="InterPro" id="IPR011697">
    <property type="entry name" value="Peptidase_C26"/>
</dbReference>
<dbReference type="GO" id="GO:0006598">
    <property type="term" value="P:polyamine catabolic process"/>
    <property type="evidence" value="ECO:0007669"/>
    <property type="project" value="TreeGrafter"/>
</dbReference>
<dbReference type="KEGG" id="lch:Lcho_3226"/>
<dbReference type="eggNOG" id="COG2071">
    <property type="taxonomic scope" value="Bacteria"/>
</dbReference>
<dbReference type="InterPro" id="IPR029062">
    <property type="entry name" value="Class_I_gatase-like"/>
</dbReference>
<dbReference type="Pfam" id="PF07722">
    <property type="entry name" value="Peptidase_C26"/>
    <property type="match status" value="1"/>
</dbReference>
<keyword evidence="2" id="KW-1185">Reference proteome</keyword>
<dbReference type="SUPFAM" id="SSF52317">
    <property type="entry name" value="Class I glutamine amidotransferase-like"/>
    <property type="match status" value="1"/>
</dbReference>
<dbReference type="Gene3D" id="3.40.50.880">
    <property type="match status" value="1"/>
</dbReference>
<dbReference type="PANTHER" id="PTHR43235">
    <property type="entry name" value="GLUTAMINE AMIDOTRANSFERASE PB2B2.05-RELATED"/>
    <property type="match status" value="1"/>
</dbReference>
<accession>B1Y1M2</accession>
<organism evidence="1 2">
    <name type="scientific">Leptothrix cholodnii (strain ATCC 51168 / LMG 8142 / SP-6)</name>
    <name type="common">Leptothrix discophora (strain SP-6)</name>
    <dbReference type="NCBI Taxonomy" id="395495"/>
    <lineage>
        <taxon>Bacteria</taxon>
        <taxon>Pseudomonadati</taxon>
        <taxon>Pseudomonadota</taxon>
        <taxon>Betaproteobacteria</taxon>
        <taxon>Burkholderiales</taxon>
        <taxon>Sphaerotilaceae</taxon>
        <taxon>Leptothrix</taxon>
    </lineage>
</organism>
<dbReference type="EMBL" id="CP001013">
    <property type="protein sequence ID" value="ACB35484.1"/>
    <property type="molecule type" value="Genomic_DNA"/>
</dbReference>
<dbReference type="GO" id="GO:0033969">
    <property type="term" value="F:gamma-glutamyl-gamma-aminobutyrate hydrolase activity"/>
    <property type="evidence" value="ECO:0007669"/>
    <property type="project" value="TreeGrafter"/>
</dbReference>
<evidence type="ECO:0000313" key="2">
    <source>
        <dbReference type="Proteomes" id="UP000001693"/>
    </source>
</evidence>
<dbReference type="InterPro" id="IPR044668">
    <property type="entry name" value="PuuD-like"/>
</dbReference>
<reference evidence="1 2" key="1">
    <citation type="submission" date="2008-03" db="EMBL/GenBank/DDBJ databases">
        <title>Complete sequence of Leptothrix cholodnii SP-6.</title>
        <authorList>
            <consortium name="US DOE Joint Genome Institute"/>
            <person name="Copeland A."/>
            <person name="Lucas S."/>
            <person name="Lapidus A."/>
            <person name="Glavina del Rio T."/>
            <person name="Dalin E."/>
            <person name="Tice H."/>
            <person name="Bruce D."/>
            <person name="Goodwin L."/>
            <person name="Pitluck S."/>
            <person name="Chertkov O."/>
            <person name="Brettin T."/>
            <person name="Detter J.C."/>
            <person name="Han C."/>
            <person name="Kuske C.R."/>
            <person name="Schmutz J."/>
            <person name="Larimer F."/>
            <person name="Land M."/>
            <person name="Hauser L."/>
            <person name="Kyrpides N."/>
            <person name="Lykidis A."/>
            <person name="Emerson D."/>
            <person name="Richardson P."/>
        </authorList>
    </citation>
    <scope>NUCLEOTIDE SEQUENCE [LARGE SCALE GENOMIC DNA]</scope>
    <source>
        <strain evidence="2">ATCC 51168 / LMG 8142 / SP-6</strain>
    </source>
</reference>
<dbReference type="RefSeq" id="WP_012348231.1">
    <property type="nucleotide sequence ID" value="NC_010524.1"/>
</dbReference>
<proteinExistence type="predicted"/>
<name>B1Y1M2_LEPCP</name>
<gene>
    <name evidence="1" type="ordered locus">Lcho_3226</name>
</gene>
<dbReference type="CDD" id="cd01745">
    <property type="entry name" value="GATase1_2"/>
    <property type="match status" value="1"/>
</dbReference>
<protein>
    <submittedName>
        <fullName evidence="1">Peptidase C26</fullName>
    </submittedName>
</protein>
<dbReference type="PROSITE" id="PS51273">
    <property type="entry name" value="GATASE_TYPE_1"/>
    <property type="match status" value="1"/>
</dbReference>